<dbReference type="EMBL" id="CAJHIT010000005">
    <property type="protein sequence ID" value="CAD6501886.1"/>
    <property type="molecule type" value="Genomic_DNA"/>
</dbReference>
<sequence length="178" mass="20341">MKLYTVFSSIAILTIASAHCVLPAPPNPSYQEQIVVEESLFVPGSRILAFCSHEDKKNEISITKIETYPDVPATGDTVHGRIIGRQRGVIGQGAYVIFRDSKTRRKLNIEPVDFCKFLETTGRKCYFGSTIFDLRFEFKVRPLPGLTTMMVDLELYSQYDRRITCLRAPVINRLWMEE</sequence>
<dbReference type="AlphaFoldDB" id="A0A9W4D0I7"/>
<dbReference type="Pfam" id="PF02221">
    <property type="entry name" value="E1_DerP2_DerF2"/>
    <property type="match status" value="1"/>
</dbReference>
<organism evidence="3 4">
    <name type="scientific">Blumeria graminis f. sp. triticale</name>
    <dbReference type="NCBI Taxonomy" id="1689686"/>
    <lineage>
        <taxon>Eukaryota</taxon>
        <taxon>Fungi</taxon>
        <taxon>Dikarya</taxon>
        <taxon>Ascomycota</taxon>
        <taxon>Pezizomycotina</taxon>
        <taxon>Leotiomycetes</taxon>
        <taxon>Erysiphales</taxon>
        <taxon>Erysiphaceae</taxon>
        <taxon>Blumeria</taxon>
    </lineage>
</organism>
<evidence type="ECO:0000256" key="1">
    <source>
        <dbReference type="SAM" id="SignalP"/>
    </source>
</evidence>
<evidence type="ECO:0000313" key="3">
    <source>
        <dbReference type="EMBL" id="CAD6501886.1"/>
    </source>
</evidence>
<dbReference type="InterPro" id="IPR003172">
    <property type="entry name" value="ML_dom"/>
</dbReference>
<feature type="signal peptide" evidence="1">
    <location>
        <begin position="1"/>
        <end position="18"/>
    </location>
</feature>
<feature type="domain" description="MD-2-related lipid-recognition" evidence="2">
    <location>
        <begin position="51"/>
        <end position="170"/>
    </location>
</feature>
<evidence type="ECO:0000313" key="4">
    <source>
        <dbReference type="Proteomes" id="UP000683417"/>
    </source>
</evidence>
<dbReference type="Proteomes" id="UP000683417">
    <property type="component" value="Unassembled WGS sequence"/>
</dbReference>
<accession>A0A9W4D0I7</accession>
<keyword evidence="1" id="KW-0732">Signal</keyword>
<gene>
    <name evidence="3" type="ORF">BGTH12_LOCUS3244</name>
</gene>
<proteinExistence type="predicted"/>
<reference evidence="3" key="1">
    <citation type="submission" date="2020-10" db="EMBL/GenBank/DDBJ databases">
        <authorList>
            <person name="Muller C M."/>
        </authorList>
    </citation>
    <scope>NUCLEOTIDE SEQUENCE</scope>
    <source>
        <strain evidence="3">THUN-12</strain>
    </source>
</reference>
<comment type="caution">
    <text evidence="3">The sequence shown here is derived from an EMBL/GenBank/DDBJ whole genome shotgun (WGS) entry which is preliminary data.</text>
</comment>
<name>A0A9W4D0I7_BLUGR</name>
<protein>
    <submittedName>
        <fullName evidence="3">BgTH12-02131</fullName>
    </submittedName>
</protein>
<feature type="chain" id="PRO_5041000585" evidence="1">
    <location>
        <begin position="19"/>
        <end position="178"/>
    </location>
</feature>
<evidence type="ECO:0000259" key="2">
    <source>
        <dbReference type="Pfam" id="PF02221"/>
    </source>
</evidence>